<dbReference type="InterPro" id="IPR011335">
    <property type="entry name" value="Restrct_endonuc-II-like"/>
</dbReference>
<protein>
    <recommendedName>
        <fullName evidence="1">Restriction endonuclease type IV Mrr domain-containing protein</fullName>
    </recommendedName>
</protein>
<dbReference type="SUPFAM" id="SSF52980">
    <property type="entry name" value="Restriction endonuclease-like"/>
    <property type="match status" value="1"/>
</dbReference>
<organism evidence="2 3">
    <name type="scientific">Gottfriedia luciferensis</name>
    <dbReference type="NCBI Taxonomy" id="178774"/>
    <lineage>
        <taxon>Bacteria</taxon>
        <taxon>Bacillati</taxon>
        <taxon>Bacillota</taxon>
        <taxon>Bacilli</taxon>
        <taxon>Bacillales</taxon>
        <taxon>Bacillaceae</taxon>
        <taxon>Gottfriedia</taxon>
    </lineage>
</organism>
<gene>
    <name evidence="2" type="ORF">BED47_00840</name>
</gene>
<dbReference type="Proteomes" id="UP000094580">
    <property type="component" value="Unassembled WGS sequence"/>
</dbReference>
<sequence length="110" mass="12437">MTPRDFEFYVAAFLQITREFKTQVTQASKDGGKDIIAYDGKEKIYVEVKHWKGNVGRPAIQKLEGAMSADRVKRGYFITSSGFTKDALAYANKTNITLIDGNELIRQMHS</sequence>
<evidence type="ECO:0000259" key="1">
    <source>
        <dbReference type="Pfam" id="PF04471"/>
    </source>
</evidence>
<keyword evidence="3" id="KW-1185">Reference proteome</keyword>
<dbReference type="Pfam" id="PF04471">
    <property type="entry name" value="Mrr_cat"/>
    <property type="match status" value="1"/>
</dbReference>
<dbReference type="EMBL" id="MDKC01000001">
    <property type="protein sequence ID" value="ODG94075.1"/>
    <property type="molecule type" value="Genomic_DNA"/>
</dbReference>
<dbReference type="InterPro" id="IPR011856">
    <property type="entry name" value="tRNA_endonuc-like_dom_sf"/>
</dbReference>
<dbReference type="InterPro" id="IPR052906">
    <property type="entry name" value="Type_IV_Methyl-Rstrct_Enzyme"/>
</dbReference>
<evidence type="ECO:0000313" key="2">
    <source>
        <dbReference type="EMBL" id="ODG94075.1"/>
    </source>
</evidence>
<accession>A0ABX2ZZL1</accession>
<proteinExistence type="predicted"/>
<comment type="caution">
    <text evidence="2">The sequence shown here is derived from an EMBL/GenBank/DDBJ whole genome shotgun (WGS) entry which is preliminary data.</text>
</comment>
<feature type="domain" description="Restriction endonuclease type IV Mrr" evidence="1">
    <location>
        <begin position="1"/>
        <end position="107"/>
    </location>
</feature>
<dbReference type="PANTHER" id="PTHR30015">
    <property type="entry name" value="MRR RESTRICTION SYSTEM PROTEIN"/>
    <property type="match status" value="1"/>
</dbReference>
<dbReference type="InterPro" id="IPR007560">
    <property type="entry name" value="Restrct_endonuc_IV_Mrr"/>
</dbReference>
<reference evidence="2 3" key="1">
    <citation type="submission" date="2016-07" db="EMBL/GenBank/DDBJ databases">
        <authorList>
            <person name="Townsley L."/>
            <person name="Shank E.A."/>
        </authorList>
    </citation>
    <scope>NUCLEOTIDE SEQUENCE [LARGE SCALE GENOMIC DNA]</scope>
    <source>
        <strain evidence="2 3">CH01</strain>
    </source>
</reference>
<evidence type="ECO:0000313" key="3">
    <source>
        <dbReference type="Proteomes" id="UP000094580"/>
    </source>
</evidence>
<dbReference type="PANTHER" id="PTHR30015:SF7">
    <property type="entry name" value="TYPE IV METHYL-DIRECTED RESTRICTION ENZYME ECOKMRR"/>
    <property type="match status" value="1"/>
</dbReference>
<dbReference type="Gene3D" id="3.40.1350.10">
    <property type="match status" value="1"/>
</dbReference>
<name>A0ABX2ZZL1_9BACI</name>